<sequence length="301" mass="32110">MGRNRLCIIVLLLAAVMAAVGCSDEEVAGPAGRDGIPDAFIVGYVSQMEMFLNSGPEAAAAAPSELVECSSRVSVSNVLSIPGVWVNGTELLSQSGPMATSYAPSIVDDPVEYPLLAIEPVGGGLSYYGTVWIDEEENAHLVVEFARPDGSTATAEATVCVPGYFSILEVTNGGNITPTSNVMAEWNSADDAERYYIYWSYSCSYRNLSEQTVYMYGRSDTVIADTTYIFQGEDIFPSPPDLDYFLSLDGYAYITPACGPIDTGDLGNVTGDGEGFFTGIGPSRSIHLLYMPRASAADAHE</sequence>
<proteinExistence type="predicted"/>
<comment type="caution">
    <text evidence="2">The sequence shown here is derived from an EMBL/GenBank/DDBJ whole genome shotgun (WGS) entry which is preliminary data.</text>
</comment>
<feature type="chain" id="PRO_5030577322" description="DUF4249 family protein" evidence="1">
    <location>
        <begin position="23"/>
        <end position="301"/>
    </location>
</feature>
<protein>
    <recommendedName>
        <fullName evidence="3">DUF4249 family protein</fullName>
    </recommendedName>
</protein>
<feature type="signal peptide" evidence="1">
    <location>
        <begin position="1"/>
        <end position="22"/>
    </location>
</feature>
<name>A0A7V2F3U3_UNCEI</name>
<dbReference type="PROSITE" id="PS51257">
    <property type="entry name" value="PROKAR_LIPOPROTEIN"/>
    <property type="match status" value="1"/>
</dbReference>
<organism evidence="2">
    <name type="scientific">Eiseniibacteriota bacterium</name>
    <dbReference type="NCBI Taxonomy" id="2212470"/>
    <lineage>
        <taxon>Bacteria</taxon>
        <taxon>Candidatus Eiseniibacteriota</taxon>
    </lineage>
</organism>
<reference evidence="2" key="1">
    <citation type="journal article" date="2020" name="mSystems">
        <title>Genome- and Community-Level Interaction Insights into Carbon Utilization and Element Cycling Functions of Hydrothermarchaeota in Hydrothermal Sediment.</title>
        <authorList>
            <person name="Zhou Z."/>
            <person name="Liu Y."/>
            <person name="Xu W."/>
            <person name="Pan J."/>
            <person name="Luo Z.H."/>
            <person name="Li M."/>
        </authorList>
    </citation>
    <scope>NUCLEOTIDE SEQUENCE [LARGE SCALE GENOMIC DNA]</scope>
    <source>
        <strain evidence="2">SpSt-1233</strain>
    </source>
</reference>
<dbReference type="EMBL" id="DSEC01000333">
    <property type="protein sequence ID" value="HER43744.1"/>
    <property type="molecule type" value="Genomic_DNA"/>
</dbReference>
<dbReference type="AlphaFoldDB" id="A0A7V2F3U3"/>
<dbReference type="Proteomes" id="UP000886069">
    <property type="component" value="Unassembled WGS sequence"/>
</dbReference>
<gene>
    <name evidence="2" type="ORF">ENO08_04725</name>
</gene>
<evidence type="ECO:0000313" key="2">
    <source>
        <dbReference type="EMBL" id="HER43744.1"/>
    </source>
</evidence>
<accession>A0A7V2F3U3</accession>
<keyword evidence="1" id="KW-0732">Signal</keyword>
<evidence type="ECO:0008006" key="3">
    <source>
        <dbReference type="Google" id="ProtNLM"/>
    </source>
</evidence>
<evidence type="ECO:0000256" key="1">
    <source>
        <dbReference type="SAM" id="SignalP"/>
    </source>
</evidence>